<protein>
    <submittedName>
        <fullName evidence="7">YitT family protein</fullName>
    </submittedName>
</protein>
<dbReference type="GO" id="GO:0005886">
    <property type="term" value="C:plasma membrane"/>
    <property type="evidence" value="ECO:0007669"/>
    <property type="project" value="UniProtKB-SubCell"/>
</dbReference>
<reference evidence="7 8" key="1">
    <citation type="submission" date="2020-08" db="EMBL/GenBank/DDBJ databases">
        <title>Genome sequence of Erysipelothrix inopinata DSM 15511T.</title>
        <authorList>
            <person name="Hyun D.-W."/>
            <person name="Bae J.-W."/>
        </authorList>
    </citation>
    <scope>NUCLEOTIDE SEQUENCE [LARGE SCALE GENOMIC DNA]</scope>
    <source>
        <strain evidence="7 8">DSM 15511</strain>
    </source>
</reference>
<keyword evidence="2" id="KW-1003">Cell membrane</keyword>
<gene>
    <name evidence="7" type="ORF">H9L01_05505</name>
</gene>
<dbReference type="AlphaFoldDB" id="A0A7G9RW74"/>
<evidence type="ECO:0000256" key="1">
    <source>
        <dbReference type="ARBA" id="ARBA00004651"/>
    </source>
</evidence>
<keyword evidence="3 6" id="KW-0812">Transmembrane</keyword>
<feature type="transmembrane region" description="Helical" evidence="6">
    <location>
        <begin position="12"/>
        <end position="32"/>
    </location>
</feature>
<dbReference type="PANTHER" id="PTHR33545:SF9">
    <property type="entry name" value="UPF0750 MEMBRANE PROTEIN YITE"/>
    <property type="match status" value="1"/>
</dbReference>
<feature type="transmembrane region" description="Helical" evidence="6">
    <location>
        <begin position="79"/>
        <end position="99"/>
    </location>
</feature>
<evidence type="ECO:0000256" key="3">
    <source>
        <dbReference type="ARBA" id="ARBA00022692"/>
    </source>
</evidence>
<dbReference type="InterPro" id="IPR051461">
    <property type="entry name" value="UPF0750_membrane"/>
</dbReference>
<evidence type="ECO:0000256" key="5">
    <source>
        <dbReference type="ARBA" id="ARBA00023136"/>
    </source>
</evidence>
<dbReference type="RefSeq" id="WP_187532983.1">
    <property type="nucleotide sequence ID" value="NZ_CBCSHU010000002.1"/>
</dbReference>
<sequence length="202" mass="21485">MNHAKISTYGKIVLSSILTACAVNFFFLHDGLAPGGLTGLALVIGSVTGIEVSLMTLLISVPMLIISTLVLGKGFGMKTIIITFLTPLFMKVIPVIWLTQPLTKIHPYLELLVSAGLGGLLIGGSISLALSAKCATGGTDVVALLIQHVFKDLKLSHIILVLDGMIIAATSILHKNIMLGLFSLVSLFVITQTIQYFTQKRA</sequence>
<feature type="transmembrane region" description="Helical" evidence="6">
    <location>
        <begin position="111"/>
        <end position="132"/>
    </location>
</feature>
<dbReference type="Proteomes" id="UP000515928">
    <property type="component" value="Chromosome"/>
</dbReference>
<dbReference type="PANTHER" id="PTHR33545">
    <property type="entry name" value="UPF0750 MEMBRANE PROTEIN YITT-RELATED"/>
    <property type="match status" value="1"/>
</dbReference>
<organism evidence="7 8">
    <name type="scientific">Erysipelothrix inopinata</name>
    <dbReference type="NCBI Taxonomy" id="225084"/>
    <lineage>
        <taxon>Bacteria</taxon>
        <taxon>Bacillati</taxon>
        <taxon>Bacillota</taxon>
        <taxon>Erysipelotrichia</taxon>
        <taxon>Erysipelotrichales</taxon>
        <taxon>Erysipelotrichaceae</taxon>
        <taxon>Erysipelothrix</taxon>
    </lineage>
</organism>
<keyword evidence="4 6" id="KW-1133">Transmembrane helix</keyword>
<dbReference type="EMBL" id="CP060715">
    <property type="protein sequence ID" value="QNN59849.1"/>
    <property type="molecule type" value="Genomic_DNA"/>
</dbReference>
<dbReference type="KEGG" id="eio:H9L01_05505"/>
<dbReference type="InterPro" id="IPR003740">
    <property type="entry name" value="YitT"/>
</dbReference>
<evidence type="ECO:0000256" key="6">
    <source>
        <dbReference type="SAM" id="Phobius"/>
    </source>
</evidence>
<evidence type="ECO:0000313" key="8">
    <source>
        <dbReference type="Proteomes" id="UP000515928"/>
    </source>
</evidence>
<comment type="subcellular location">
    <subcellularLocation>
        <location evidence="1">Cell membrane</location>
        <topology evidence="1">Multi-pass membrane protein</topology>
    </subcellularLocation>
</comment>
<accession>A0A7G9RW74</accession>
<evidence type="ECO:0000256" key="2">
    <source>
        <dbReference type="ARBA" id="ARBA00022475"/>
    </source>
</evidence>
<keyword evidence="8" id="KW-1185">Reference proteome</keyword>
<name>A0A7G9RW74_9FIRM</name>
<evidence type="ECO:0000256" key="4">
    <source>
        <dbReference type="ARBA" id="ARBA00022989"/>
    </source>
</evidence>
<dbReference type="Pfam" id="PF02588">
    <property type="entry name" value="YitT_membrane"/>
    <property type="match status" value="1"/>
</dbReference>
<feature type="transmembrane region" description="Helical" evidence="6">
    <location>
        <begin position="179"/>
        <end position="198"/>
    </location>
</feature>
<feature type="transmembrane region" description="Helical" evidence="6">
    <location>
        <begin position="153"/>
        <end position="173"/>
    </location>
</feature>
<keyword evidence="5 6" id="KW-0472">Membrane</keyword>
<proteinExistence type="predicted"/>
<evidence type="ECO:0000313" key="7">
    <source>
        <dbReference type="EMBL" id="QNN59849.1"/>
    </source>
</evidence>